<name>A0A9N7UHM1_PLEPL</name>
<protein>
    <submittedName>
        <fullName evidence="2">Uncharacterized protein</fullName>
    </submittedName>
</protein>
<dbReference type="EMBL" id="CADEAL010001421">
    <property type="protein sequence ID" value="CAB1432249.1"/>
    <property type="molecule type" value="Genomic_DNA"/>
</dbReference>
<evidence type="ECO:0000313" key="2">
    <source>
        <dbReference type="EMBL" id="CAB1432249.1"/>
    </source>
</evidence>
<evidence type="ECO:0000313" key="3">
    <source>
        <dbReference type="Proteomes" id="UP001153269"/>
    </source>
</evidence>
<comment type="caution">
    <text evidence="2">The sequence shown here is derived from an EMBL/GenBank/DDBJ whole genome shotgun (WGS) entry which is preliminary data.</text>
</comment>
<proteinExistence type="predicted"/>
<keyword evidence="3" id="KW-1185">Reference proteome</keyword>
<accession>A0A9N7UHM1</accession>
<dbReference type="AlphaFoldDB" id="A0A9N7UHM1"/>
<organism evidence="2 3">
    <name type="scientific">Pleuronectes platessa</name>
    <name type="common">European plaice</name>
    <dbReference type="NCBI Taxonomy" id="8262"/>
    <lineage>
        <taxon>Eukaryota</taxon>
        <taxon>Metazoa</taxon>
        <taxon>Chordata</taxon>
        <taxon>Craniata</taxon>
        <taxon>Vertebrata</taxon>
        <taxon>Euteleostomi</taxon>
        <taxon>Actinopterygii</taxon>
        <taxon>Neopterygii</taxon>
        <taxon>Teleostei</taxon>
        <taxon>Neoteleostei</taxon>
        <taxon>Acanthomorphata</taxon>
        <taxon>Carangaria</taxon>
        <taxon>Pleuronectiformes</taxon>
        <taxon>Pleuronectoidei</taxon>
        <taxon>Pleuronectidae</taxon>
        <taxon>Pleuronectes</taxon>
    </lineage>
</organism>
<feature type="compositionally biased region" description="Basic and acidic residues" evidence="1">
    <location>
        <begin position="1"/>
        <end position="12"/>
    </location>
</feature>
<sequence>MRPRHQQQEQEWRGGGFTGTAHSAPRRQRMDPIKTDCVFSSKRRGSEEDNGRCCIEWMMESMQAAGAESREPEMDDIADYQQAEASNIPPVEMNEENPWPRLRRQFAFKRKRSNSYMMLCNLCLPVRTFCL</sequence>
<reference evidence="2" key="1">
    <citation type="submission" date="2020-03" db="EMBL/GenBank/DDBJ databases">
        <authorList>
            <person name="Weist P."/>
        </authorList>
    </citation>
    <scope>NUCLEOTIDE SEQUENCE</scope>
</reference>
<dbReference type="Proteomes" id="UP001153269">
    <property type="component" value="Unassembled WGS sequence"/>
</dbReference>
<gene>
    <name evidence="2" type="ORF">PLEPLA_LOCUS20306</name>
</gene>
<evidence type="ECO:0000256" key="1">
    <source>
        <dbReference type="SAM" id="MobiDB-lite"/>
    </source>
</evidence>
<feature type="region of interest" description="Disordered" evidence="1">
    <location>
        <begin position="1"/>
        <end position="48"/>
    </location>
</feature>